<feature type="compositionally biased region" description="Low complexity" evidence="1">
    <location>
        <begin position="1"/>
        <end position="15"/>
    </location>
</feature>
<evidence type="ECO:0008006" key="4">
    <source>
        <dbReference type="Google" id="ProtNLM"/>
    </source>
</evidence>
<keyword evidence="3" id="KW-1185">Reference proteome</keyword>
<gene>
    <name evidence="2" type="ORF">L201_007122</name>
</gene>
<reference evidence="2 3" key="1">
    <citation type="submission" date="2024-01" db="EMBL/GenBank/DDBJ databases">
        <title>Comparative genomics of Cryptococcus and Kwoniella reveals pathogenesis evolution and contrasting modes of karyotype evolution via chromosome fusion or intercentromeric recombination.</title>
        <authorList>
            <person name="Coelho M.A."/>
            <person name="David-Palma M."/>
            <person name="Shea T."/>
            <person name="Bowers K."/>
            <person name="McGinley-Smith S."/>
            <person name="Mohammad A.W."/>
            <person name="Gnirke A."/>
            <person name="Yurkov A.M."/>
            <person name="Nowrousian M."/>
            <person name="Sun S."/>
            <person name="Cuomo C.A."/>
            <person name="Heitman J."/>
        </authorList>
    </citation>
    <scope>NUCLEOTIDE SEQUENCE [LARGE SCALE GENOMIC DNA]</scope>
    <source>
        <strain evidence="2 3">CBS 6074</strain>
    </source>
</reference>
<proteinExistence type="predicted"/>
<feature type="compositionally biased region" description="Low complexity" evidence="1">
    <location>
        <begin position="241"/>
        <end position="253"/>
    </location>
</feature>
<evidence type="ECO:0000313" key="2">
    <source>
        <dbReference type="EMBL" id="WWC92168.1"/>
    </source>
</evidence>
<feature type="compositionally biased region" description="Polar residues" evidence="1">
    <location>
        <begin position="260"/>
        <end position="276"/>
    </location>
</feature>
<feature type="compositionally biased region" description="Low complexity" evidence="1">
    <location>
        <begin position="50"/>
        <end position="65"/>
    </location>
</feature>
<accession>A0AAX4K4R0</accession>
<feature type="region of interest" description="Disordered" evidence="1">
    <location>
        <begin position="234"/>
        <end position="313"/>
    </location>
</feature>
<organism evidence="2 3">
    <name type="scientific">Kwoniella dendrophila CBS 6074</name>
    <dbReference type="NCBI Taxonomy" id="1295534"/>
    <lineage>
        <taxon>Eukaryota</taxon>
        <taxon>Fungi</taxon>
        <taxon>Dikarya</taxon>
        <taxon>Basidiomycota</taxon>
        <taxon>Agaricomycotina</taxon>
        <taxon>Tremellomycetes</taxon>
        <taxon>Tremellales</taxon>
        <taxon>Cryptococcaceae</taxon>
        <taxon>Kwoniella</taxon>
    </lineage>
</organism>
<feature type="compositionally biased region" description="Polar residues" evidence="1">
    <location>
        <begin position="38"/>
        <end position="49"/>
    </location>
</feature>
<evidence type="ECO:0000313" key="3">
    <source>
        <dbReference type="Proteomes" id="UP001355207"/>
    </source>
</evidence>
<dbReference type="EMBL" id="CP144107">
    <property type="protein sequence ID" value="WWC92168.1"/>
    <property type="molecule type" value="Genomic_DNA"/>
</dbReference>
<evidence type="ECO:0000256" key="1">
    <source>
        <dbReference type="SAM" id="MobiDB-lite"/>
    </source>
</evidence>
<dbReference type="RefSeq" id="XP_066078930.1">
    <property type="nucleotide sequence ID" value="XM_066222833.1"/>
</dbReference>
<feature type="compositionally biased region" description="Low complexity" evidence="1">
    <location>
        <begin position="77"/>
        <end position="131"/>
    </location>
</feature>
<sequence>MSTTLSRSPSPTLLLGNENSRTRKRSFSPAPSPAPFLTPNNPFECQNPFSFSSSTSASGSSSLGKSSGGGGGRPLPRRLLSLQSTSINSNTSIRSSPYQIPTPSISPISPISPINISSSSSSSSSSPSISGSGNGGCKPKRPNMNHRSNSFCATGSNSTYALACAPKSGHLSPDKRILVAPPLERTISSIGLKGNHSPPSQQMQRPFFQNQKSDFVYNGIENLNITSSGIRTPTRINRINSDSSQTSSTSSVLSDKDVNHQSNQLSVSVERTSTPTIPEIYVHSSTTPPRPSLTTTRNNPSTISNGSSRSASYTSTAILTPTTPHDLLFKDDQQLTDVVDDEENRKDEIEVDQQYITERVDVLMI</sequence>
<feature type="compositionally biased region" description="Low complexity" evidence="1">
    <location>
        <begin position="284"/>
        <end position="300"/>
    </location>
</feature>
<feature type="region of interest" description="Disordered" evidence="1">
    <location>
        <begin position="1"/>
        <end position="143"/>
    </location>
</feature>
<name>A0AAX4K4R0_9TREE</name>
<protein>
    <recommendedName>
        <fullName evidence="4">REJ domain-containing protein</fullName>
    </recommendedName>
</protein>
<dbReference type="AlphaFoldDB" id="A0AAX4K4R0"/>
<feature type="compositionally biased region" description="Polar residues" evidence="1">
    <location>
        <begin position="301"/>
        <end position="313"/>
    </location>
</feature>
<dbReference type="Proteomes" id="UP001355207">
    <property type="component" value="Chromosome 10"/>
</dbReference>
<dbReference type="GeneID" id="91097791"/>